<evidence type="ECO:0000256" key="1">
    <source>
        <dbReference type="SAM" id="Phobius"/>
    </source>
</evidence>
<name>A0ABV4MQV6_9VIBR</name>
<keyword evidence="3" id="KW-1185">Reference proteome</keyword>
<evidence type="ECO:0000313" key="2">
    <source>
        <dbReference type="EMBL" id="MEZ8719506.1"/>
    </source>
</evidence>
<accession>A0ABV4MQV6</accession>
<evidence type="ECO:0000313" key="3">
    <source>
        <dbReference type="Proteomes" id="UP001570071"/>
    </source>
</evidence>
<sequence length="127" mass="13465">MKNQTAKAITSKKLVLVAAIVSLLTAYDEASLTAELHANLNTVFFLALVMAASTVALLMPEVVKVIASQASITMCVPLVVLSALRPFLGDAVEPMWSILCVSLILSLATQVVADLRIIAPQVRAVFS</sequence>
<dbReference type="Proteomes" id="UP001570071">
    <property type="component" value="Unassembled WGS sequence"/>
</dbReference>
<feature type="transmembrane region" description="Helical" evidence="1">
    <location>
        <begin position="70"/>
        <end position="88"/>
    </location>
</feature>
<keyword evidence="1" id="KW-0472">Membrane</keyword>
<dbReference type="RefSeq" id="WP_269337262.1">
    <property type="nucleotide sequence ID" value="NZ_JBFSSG010000001.1"/>
</dbReference>
<organism evidence="2 3">
    <name type="scientific">Vibrio pomeroyi</name>
    <dbReference type="NCBI Taxonomy" id="198832"/>
    <lineage>
        <taxon>Bacteria</taxon>
        <taxon>Pseudomonadati</taxon>
        <taxon>Pseudomonadota</taxon>
        <taxon>Gammaproteobacteria</taxon>
        <taxon>Vibrionales</taxon>
        <taxon>Vibrionaceae</taxon>
        <taxon>Vibrio</taxon>
    </lineage>
</organism>
<feature type="transmembrane region" description="Helical" evidence="1">
    <location>
        <begin position="40"/>
        <end position="58"/>
    </location>
</feature>
<gene>
    <name evidence="2" type="ORF">AB6D66_00410</name>
</gene>
<comment type="caution">
    <text evidence="2">The sequence shown here is derived from an EMBL/GenBank/DDBJ whole genome shotgun (WGS) entry which is preliminary data.</text>
</comment>
<protein>
    <submittedName>
        <fullName evidence="2">Uncharacterized protein</fullName>
    </submittedName>
</protein>
<dbReference type="EMBL" id="JBFSSG010000001">
    <property type="protein sequence ID" value="MEZ8719506.1"/>
    <property type="molecule type" value="Genomic_DNA"/>
</dbReference>
<proteinExistence type="predicted"/>
<keyword evidence="1" id="KW-0812">Transmembrane</keyword>
<reference evidence="2 3" key="1">
    <citation type="journal article" date="2024" name="ISME J.">
        <title>Tailless and filamentous prophages are predominant in marine Vibrio.</title>
        <authorList>
            <person name="Steensen K."/>
            <person name="Seneca J."/>
            <person name="Bartlau N."/>
            <person name="Yu X.A."/>
            <person name="Hussain F.A."/>
            <person name="Polz M.F."/>
        </authorList>
    </citation>
    <scope>NUCLEOTIDE SEQUENCE [LARGE SCALE GENOMIC DNA]</scope>
    <source>
        <strain evidence="2 3">10N.239.312.F12</strain>
    </source>
</reference>
<feature type="transmembrane region" description="Helical" evidence="1">
    <location>
        <begin position="94"/>
        <end position="113"/>
    </location>
</feature>
<keyword evidence="1" id="KW-1133">Transmembrane helix</keyword>